<organism evidence="4 5">
    <name type="scientific">Emiliania huxleyi (strain CCMP1516)</name>
    <dbReference type="NCBI Taxonomy" id="280463"/>
    <lineage>
        <taxon>Eukaryota</taxon>
        <taxon>Haptista</taxon>
        <taxon>Haptophyta</taxon>
        <taxon>Prymnesiophyceae</taxon>
        <taxon>Isochrysidales</taxon>
        <taxon>Noelaerhabdaceae</taxon>
        <taxon>Emiliania</taxon>
    </lineage>
</organism>
<dbReference type="HOGENOM" id="CLU_817452_0_0_1"/>
<dbReference type="InterPro" id="IPR036291">
    <property type="entry name" value="NAD(P)-bd_dom_sf"/>
</dbReference>
<dbReference type="GO" id="GO:0005783">
    <property type="term" value="C:endoplasmic reticulum"/>
    <property type="evidence" value="ECO:0007669"/>
    <property type="project" value="TreeGrafter"/>
</dbReference>
<reference evidence="5" key="1">
    <citation type="journal article" date="2013" name="Nature">
        <title>Pan genome of the phytoplankton Emiliania underpins its global distribution.</title>
        <authorList>
            <person name="Read B.A."/>
            <person name="Kegel J."/>
            <person name="Klute M.J."/>
            <person name="Kuo A."/>
            <person name="Lefebvre S.C."/>
            <person name="Maumus F."/>
            <person name="Mayer C."/>
            <person name="Miller J."/>
            <person name="Monier A."/>
            <person name="Salamov A."/>
            <person name="Young J."/>
            <person name="Aguilar M."/>
            <person name="Claverie J.M."/>
            <person name="Frickenhaus S."/>
            <person name="Gonzalez K."/>
            <person name="Herman E.K."/>
            <person name="Lin Y.C."/>
            <person name="Napier J."/>
            <person name="Ogata H."/>
            <person name="Sarno A.F."/>
            <person name="Shmutz J."/>
            <person name="Schroeder D."/>
            <person name="de Vargas C."/>
            <person name="Verret F."/>
            <person name="von Dassow P."/>
            <person name="Valentin K."/>
            <person name="Van de Peer Y."/>
            <person name="Wheeler G."/>
            <person name="Dacks J.B."/>
            <person name="Delwiche C.F."/>
            <person name="Dyhrman S.T."/>
            <person name="Glockner G."/>
            <person name="John U."/>
            <person name="Richards T."/>
            <person name="Worden A.Z."/>
            <person name="Zhang X."/>
            <person name="Grigoriev I.V."/>
            <person name="Allen A.E."/>
            <person name="Bidle K."/>
            <person name="Borodovsky M."/>
            <person name="Bowler C."/>
            <person name="Brownlee C."/>
            <person name="Cock J.M."/>
            <person name="Elias M."/>
            <person name="Gladyshev V.N."/>
            <person name="Groth M."/>
            <person name="Guda C."/>
            <person name="Hadaegh A."/>
            <person name="Iglesias-Rodriguez M.D."/>
            <person name="Jenkins J."/>
            <person name="Jones B.M."/>
            <person name="Lawson T."/>
            <person name="Leese F."/>
            <person name="Lindquist E."/>
            <person name="Lobanov A."/>
            <person name="Lomsadze A."/>
            <person name="Malik S.B."/>
            <person name="Marsh M.E."/>
            <person name="Mackinder L."/>
            <person name="Mock T."/>
            <person name="Mueller-Roeber B."/>
            <person name="Pagarete A."/>
            <person name="Parker M."/>
            <person name="Probert I."/>
            <person name="Quesneville H."/>
            <person name="Raines C."/>
            <person name="Rensing S.A."/>
            <person name="Riano-Pachon D.M."/>
            <person name="Richier S."/>
            <person name="Rokitta S."/>
            <person name="Shiraiwa Y."/>
            <person name="Soanes D.M."/>
            <person name="van der Giezen M."/>
            <person name="Wahlund T.M."/>
            <person name="Williams B."/>
            <person name="Wilson W."/>
            <person name="Wolfe G."/>
            <person name="Wurch L.L."/>
        </authorList>
    </citation>
    <scope>NUCLEOTIDE SEQUENCE</scope>
</reference>
<dbReference type="EnsemblProtists" id="EOD31512">
    <property type="protein sequence ID" value="EOD31512"/>
    <property type="gene ID" value="EMIHUDRAFT_253521"/>
</dbReference>
<dbReference type="Pfam" id="PF00106">
    <property type="entry name" value="adh_short"/>
    <property type="match status" value="1"/>
</dbReference>
<name>A0A0D3K6X7_EMIH1</name>
<evidence type="ECO:0000256" key="3">
    <source>
        <dbReference type="SAM" id="SignalP"/>
    </source>
</evidence>
<accession>A0A0D3K6X7</accession>
<dbReference type="InterPro" id="IPR002347">
    <property type="entry name" value="SDR_fam"/>
</dbReference>
<dbReference type="RefSeq" id="XP_005783941.1">
    <property type="nucleotide sequence ID" value="XM_005783884.1"/>
</dbReference>
<dbReference type="PaxDb" id="2903-EOD31512"/>
<dbReference type="KEGG" id="ehx:EMIHUDRAFT_253521"/>
<dbReference type="AlphaFoldDB" id="A0A0D3K6X7"/>
<evidence type="ECO:0000256" key="1">
    <source>
        <dbReference type="ARBA" id="ARBA00022857"/>
    </source>
</evidence>
<keyword evidence="2" id="KW-0560">Oxidoreductase</keyword>
<feature type="signal peptide" evidence="3">
    <location>
        <begin position="1"/>
        <end position="28"/>
    </location>
</feature>
<dbReference type="GeneID" id="17276787"/>
<keyword evidence="1" id="KW-0521">NADP</keyword>
<dbReference type="GO" id="GO:0030497">
    <property type="term" value="P:fatty acid elongation"/>
    <property type="evidence" value="ECO:0007669"/>
    <property type="project" value="TreeGrafter"/>
</dbReference>
<dbReference type="Gene3D" id="3.40.50.720">
    <property type="entry name" value="NAD(P)-binding Rossmann-like Domain"/>
    <property type="match status" value="1"/>
</dbReference>
<dbReference type="PANTHER" id="PTHR43086:SF2">
    <property type="entry name" value="HYDROXYSTEROID DEHYDROGENASE-LIKE PROTEIN 1"/>
    <property type="match status" value="1"/>
</dbReference>
<proteinExistence type="predicted"/>
<dbReference type="PANTHER" id="PTHR43086">
    <property type="entry name" value="VERY-LONG-CHAIN 3-OXOOACYL-COA REDUCTASE"/>
    <property type="match status" value="1"/>
</dbReference>
<feature type="chain" id="PRO_5044211028" evidence="3">
    <location>
        <begin position="29"/>
        <end position="340"/>
    </location>
</feature>
<dbReference type="STRING" id="2903.R1D9E4"/>
<reference evidence="4" key="2">
    <citation type="submission" date="2024-10" db="UniProtKB">
        <authorList>
            <consortium name="EnsemblProtists"/>
        </authorList>
    </citation>
    <scope>IDENTIFICATION</scope>
</reference>
<evidence type="ECO:0000313" key="4">
    <source>
        <dbReference type="EnsemblProtists" id="EOD31512"/>
    </source>
</evidence>
<protein>
    <submittedName>
        <fullName evidence="4">Uncharacterized protein</fullName>
    </submittedName>
</protein>
<dbReference type="SUPFAM" id="SSF51735">
    <property type="entry name" value="NAD(P)-binding Rossmann-fold domains"/>
    <property type="match status" value="1"/>
</dbReference>
<dbReference type="GO" id="GO:0016491">
    <property type="term" value="F:oxidoreductase activity"/>
    <property type="evidence" value="ECO:0007669"/>
    <property type="project" value="UniProtKB-KW"/>
</dbReference>
<dbReference type="Proteomes" id="UP000013827">
    <property type="component" value="Unassembled WGS sequence"/>
</dbReference>
<keyword evidence="3" id="KW-0732">Signal</keyword>
<keyword evidence="5" id="KW-1185">Reference proteome</keyword>
<evidence type="ECO:0000313" key="5">
    <source>
        <dbReference type="Proteomes" id="UP000013827"/>
    </source>
</evidence>
<evidence type="ECO:0000256" key="2">
    <source>
        <dbReference type="ARBA" id="ARBA00023002"/>
    </source>
</evidence>
<sequence length="340" mass="37236">MAAKRLAEAAALVLILRLVYKRLQDSEARRVQRFHKRFGPPKHGCFVVTGASSGIGLALATELSQTYGYDIIVIARREPLLSRLASELPTNVIPLACDLQTAFRDEAGVLDFRKRLEGALPAGKALAGCLHMAGNSDLAVHGLTDKTAARNLEMLDLNCRATLGVLQAVVPLLAHHVMRTDYRAVAVTPGALTAFVPSAPTFATSAANKNYIRALTLSLRYEYESDGIDFVCACPVAVRSEILDNADGGSGIERLVYIPTGLEWAQGVLADLSLGLPETNGRYMDYMTAWMTFGWGWTTRYFFQGRVQSNSVLLNRPVRLEPLREKLAGVYRQATPRPED</sequence>